<protein>
    <submittedName>
        <fullName evidence="2">Uncharacterized protein</fullName>
    </submittedName>
</protein>
<feature type="region of interest" description="Disordered" evidence="1">
    <location>
        <begin position="148"/>
        <end position="185"/>
    </location>
</feature>
<evidence type="ECO:0000313" key="2">
    <source>
        <dbReference type="EMBL" id="ROT60999.1"/>
    </source>
</evidence>
<feature type="region of interest" description="Disordered" evidence="1">
    <location>
        <begin position="72"/>
        <end position="102"/>
    </location>
</feature>
<comment type="caution">
    <text evidence="2">The sequence shown here is derived from an EMBL/GenBank/DDBJ whole genome shotgun (WGS) entry which is preliminary data.</text>
</comment>
<name>A0A3R7PC15_PENVA</name>
<accession>A0A3R7PC15</accession>
<evidence type="ECO:0000256" key="1">
    <source>
        <dbReference type="SAM" id="MobiDB-lite"/>
    </source>
</evidence>
<feature type="region of interest" description="Disordered" evidence="1">
    <location>
        <begin position="385"/>
        <end position="462"/>
    </location>
</feature>
<keyword evidence="3" id="KW-1185">Reference proteome</keyword>
<feature type="compositionally biased region" description="Pro residues" evidence="1">
    <location>
        <begin position="717"/>
        <end position="730"/>
    </location>
</feature>
<sequence>MSLHLINSIHPSCHSSSLLRLQFLPPTPLLPAPTAPSLFCSIQPSRPPSSCLPYLLLFISCLLPVPSSHPPSPLRSPSLPSPNLRPLLPPPPPTPHPKRPSSLLPHFPSSLSSLPLPPSAHFVSSACLQYPPPYPLLLLLPPSSPPPFLPPHATTPPSRFSSPLCLSSPPTSPTPPSSSSPSSFLPPRSRYFSFSPLLRSSFLTPSTSLLLLLPLCNFVRPPPTPPCPPSPSSFLTPHQLLSFSSLPVPPFYRTATVPLTPPSPPPSPLLLFTPHQLLSFSLLCLLPFYPTTAHYLPTCPCSPSLPAARLSAPSAPYSSFSLPPPGRFSDLTPPTSLLLLLFALSPSSLSTAPPSLLLLLLLPASLSTPHPLLASFSRPRRSYTFSTATRPHRSATPPSPRSPPPSPLLSPFLAPPNPLYSPSPPPRPALSTPPPARVARGPTPASPSSPSSPSLSQRPPHTLLHFLPPPRHYLLLLSRPIPSSFAPNTPYSAYLHLSTLASFLPRPSITLLLLLPLSSPPPVSTSPTPLHCITIHPPFSPPAFLPAPLVLHSPVPRLRALSLQPPTLYSSFSSLPPAALRLIRPTGPTPLPLSPPLRLSIPPSHPHVSTAFFSIPLPSSFPPPLHLPTAFLLSPPPFPYPLRQPELDPYLLLPLFPPPPFYRPPPHSCLLLLSPSSLSSTRAHTNYLPAFSFCPPPPFSTATTNYSIVLRSHPLPPLLTPRPTPNPPSLHSPAPFRAPHLTTFATPRSPSPSPSY</sequence>
<dbReference type="AlphaFoldDB" id="A0A3R7PC15"/>
<feature type="compositionally biased region" description="Low complexity" evidence="1">
    <location>
        <begin position="75"/>
        <end position="86"/>
    </location>
</feature>
<dbReference type="Proteomes" id="UP000283509">
    <property type="component" value="Unassembled WGS sequence"/>
</dbReference>
<organism evidence="2 3">
    <name type="scientific">Penaeus vannamei</name>
    <name type="common">Whiteleg shrimp</name>
    <name type="synonym">Litopenaeus vannamei</name>
    <dbReference type="NCBI Taxonomy" id="6689"/>
    <lineage>
        <taxon>Eukaryota</taxon>
        <taxon>Metazoa</taxon>
        <taxon>Ecdysozoa</taxon>
        <taxon>Arthropoda</taxon>
        <taxon>Crustacea</taxon>
        <taxon>Multicrustacea</taxon>
        <taxon>Malacostraca</taxon>
        <taxon>Eumalacostraca</taxon>
        <taxon>Eucarida</taxon>
        <taxon>Decapoda</taxon>
        <taxon>Dendrobranchiata</taxon>
        <taxon>Penaeoidea</taxon>
        <taxon>Penaeidae</taxon>
        <taxon>Penaeus</taxon>
    </lineage>
</organism>
<proteinExistence type="predicted"/>
<dbReference type="EMBL" id="QCYY01004435">
    <property type="protein sequence ID" value="ROT60999.1"/>
    <property type="molecule type" value="Genomic_DNA"/>
</dbReference>
<feature type="region of interest" description="Disordered" evidence="1">
    <location>
        <begin position="717"/>
        <end position="756"/>
    </location>
</feature>
<feature type="compositionally biased region" description="Low complexity" evidence="1">
    <location>
        <begin position="442"/>
        <end position="462"/>
    </location>
</feature>
<feature type="compositionally biased region" description="Pro residues" evidence="1">
    <location>
        <begin position="397"/>
        <end position="436"/>
    </location>
</feature>
<feature type="compositionally biased region" description="Low complexity" evidence="1">
    <location>
        <begin position="156"/>
        <end position="169"/>
    </location>
</feature>
<evidence type="ECO:0000313" key="3">
    <source>
        <dbReference type="Proteomes" id="UP000283509"/>
    </source>
</evidence>
<reference evidence="2 3" key="1">
    <citation type="submission" date="2018-04" db="EMBL/GenBank/DDBJ databases">
        <authorList>
            <person name="Zhang X."/>
            <person name="Yuan J."/>
            <person name="Li F."/>
            <person name="Xiang J."/>
        </authorList>
    </citation>
    <scope>NUCLEOTIDE SEQUENCE [LARGE SCALE GENOMIC DNA]</scope>
    <source>
        <tissue evidence="2">Muscle</tissue>
    </source>
</reference>
<reference evidence="2 3" key="2">
    <citation type="submission" date="2019-01" db="EMBL/GenBank/DDBJ databases">
        <title>The decoding of complex shrimp genome reveals the adaptation for benthos swimmer, frequently molting mechanism and breeding impact on genome.</title>
        <authorList>
            <person name="Sun Y."/>
            <person name="Gao Y."/>
            <person name="Yu Y."/>
        </authorList>
    </citation>
    <scope>NUCLEOTIDE SEQUENCE [LARGE SCALE GENOMIC DNA]</scope>
    <source>
        <tissue evidence="2">Muscle</tissue>
    </source>
</reference>
<gene>
    <name evidence="2" type="ORF">C7M84_021282</name>
</gene>